<name>A0A0N9HTT6_9PSEU</name>
<organism evidence="1 2">
    <name type="scientific">Kibdelosporangium phytohabitans</name>
    <dbReference type="NCBI Taxonomy" id="860235"/>
    <lineage>
        <taxon>Bacteria</taxon>
        <taxon>Bacillati</taxon>
        <taxon>Actinomycetota</taxon>
        <taxon>Actinomycetes</taxon>
        <taxon>Pseudonocardiales</taxon>
        <taxon>Pseudonocardiaceae</taxon>
        <taxon>Kibdelosporangium</taxon>
    </lineage>
</organism>
<dbReference type="KEGG" id="kphy:AOZ06_04790"/>
<dbReference type="AlphaFoldDB" id="A0A0N9HTT6"/>
<protein>
    <submittedName>
        <fullName evidence="1">Uncharacterized protein</fullName>
    </submittedName>
</protein>
<evidence type="ECO:0000313" key="2">
    <source>
        <dbReference type="Proteomes" id="UP000063699"/>
    </source>
</evidence>
<accession>A0A0N9HTT6</accession>
<evidence type="ECO:0000313" key="1">
    <source>
        <dbReference type="EMBL" id="ALG06331.1"/>
    </source>
</evidence>
<gene>
    <name evidence="1" type="ORF">AOZ06_04790</name>
</gene>
<sequence>MRALFTPPELDIVYEAYHGDHVRLSDERTQAYLDTVTHSVEFARPRTAHTSLLRAAITLGRLVAGGQFNDGDVRAALFSAAERRRIPFREADRTIKDGLLYGSRLPRRLTNTTGRVRRASDATRVNRIA</sequence>
<keyword evidence="2" id="KW-1185">Reference proteome</keyword>
<dbReference type="Proteomes" id="UP000063699">
    <property type="component" value="Chromosome"/>
</dbReference>
<reference evidence="1 2" key="1">
    <citation type="submission" date="2015-07" db="EMBL/GenBank/DDBJ databases">
        <title>Genome sequencing of Kibdelosporangium phytohabitans.</title>
        <authorList>
            <person name="Qin S."/>
            <person name="Xing K."/>
        </authorList>
    </citation>
    <scope>NUCLEOTIDE SEQUENCE [LARGE SCALE GENOMIC DNA]</scope>
    <source>
        <strain evidence="1 2">KLBMP1111</strain>
    </source>
</reference>
<proteinExistence type="predicted"/>
<dbReference type="EMBL" id="CP012752">
    <property type="protein sequence ID" value="ALG06331.1"/>
    <property type="molecule type" value="Genomic_DNA"/>
</dbReference>